<dbReference type="GO" id="GO:0050518">
    <property type="term" value="F:2-C-methyl-D-erythritol 4-phosphate cytidylyltransferase activity"/>
    <property type="evidence" value="ECO:0007669"/>
    <property type="project" value="UniProtKB-UniRule"/>
</dbReference>
<evidence type="ECO:0000256" key="7">
    <source>
        <dbReference type="HAMAP-Rule" id="MF_00108"/>
    </source>
</evidence>
<dbReference type="AlphaFoldDB" id="F6DNM6"/>
<evidence type="ECO:0000256" key="1">
    <source>
        <dbReference type="ARBA" id="ARBA00001282"/>
    </source>
</evidence>
<keyword evidence="4 7" id="KW-0808">Transferase</keyword>
<evidence type="ECO:0000256" key="6">
    <source>
        <dbReference type="ARBA" id="ARBA00023229"/>
    </source>
</evidence>
<comment type="catalytic activity">
    <reaction evidence="1 7">
        <text>2-C-methyl-D-erythritol 4-phosphate + CTP + H(+) = 4-CDP-2-C-methyl-D-erythritol + diphosphate</text>
        <dbReference type="Rhea" id="RHEA:13429"/>
        <dbReference type="ChEBI" id="CHEBI:15378"/>
        <dbReference type="ChEBI" id="CHEBI:33019"/>
        <dbReference type="ChEBI" id="CHEBI:37563"/>
        <dbReference type="ChEBI" id="CHEBI:57823"/>
        <dbReference type="ChEBI" id="CHEBI:58262"/>
        <dbReference type="EC" id="2.7.7.60"/>
    </reaction>
</comment>
<dbReference type="InterPro" id="IPR029044">
    <property type="entry name" value="Nucleotide-diphossugar_trans"/>
</dbReference>
<dbReference type="RefSeq" id="WP_013840343.1">
    <property type="nucleotide sequence ID" value="NC_015589.1"/>
</dbReference>
<evidence type="ECO:0000256" key="5">
    <source>
        <dbReference type="ARBA" id="ARBA00022695"/>
    </source>
</evidence>
<feature type="site" description="Positions MEP for the nucleophilic attack" evidence="7">
    <location>
        <position position="156"/>
    </location>
</feature>
<dbReference type="InterPro" id="IPR018294">
    <property type="entry name" value="ISPD_synthase_CS"/>
</dbReference>
<name>F6DNM6_DESRL</name>
<dbReference type="CDD" id="cd02516">
    <property type="entry name" value="CDP-ME_synthetase"/>
    <property type="match status" value="1"/>
</dbReference>
<dbReference type="HOGENOM" id="CLU_061281_2_2_9"/>
<comment type="pathway">
    <text evidence="2 7">Isoprenoid biosynthesis; isopentenyl diphosphate biosynthesis via DXP pathway; isopentenyl diphosphate from 1-deoxy-D-xylulose 5-phosphate: step 2/6.</text>
</comment>
<gene>
    <name evidence="7" type="primary">ispD</name>
    <name evidence="8" type="ordered locus">Desru_0269</name>
</gene>
<reference evidence="8 9" key="2">
    <citation type="journal article" date="2012" name="Stand. Genomic Sci.">
        <title>Complete genome sequence of the sulfate-reducing firmicute Desulfotomaculum ruminis type strain (DL(T)).</title>
        <authorList>
            <person name="Spring S."/>
            <person name="Visser M."/>
            <person name="Lu M."/>
            <person name="Copeland A."/>
            <person name="Lapidus A."/>
            <person name="Lucas S."/>
            <person name="Cheng J.F."/>
            <person name="Han C."/>
            <person name="Tapia R."/>
            <person name="Goodwin L.A."/>
            <person name="Pitluck S."/>
            <person name="Ivanova N."/>
            <person name="Land M."/>
            <person name="Hauser L."/>
            <person name="Larimer F."/>
            <person name="Rohde M."/>
            <person name="Goker M."/>
            <person name="Detter J.C."/>
            <person name="Kyrpides N.C."/>
            <person name="Woyke T."/>
            <person name="Schaap P.J."/>
            <person name="Plugge C.M."/>
            <person name="Muyzer G."/>
            <person name="Kuever J."/>
            <person name="Pereira I.A."/>
            <person name="Parshina S.N."/>
            <person name="Bernier-Latmani R."/>
            <person name="Stams A.J."/>
            <person name="Klenk H.P."/>
        </authorList>
    </citation>
    <scope>NUCLEOTIDE SEQUENCE [LARGE SCALE GENOMIC DNA]</scope>
    <source>
        <strain evidence="9">ATCC 23193 / DSM 2154 / NCIB 8452 / DL</strain>
    </source>
</reference>
<dbReference type="InterPro" id="IPR050088">
    <property type="entry name" value="IspD/TarI_cytidylyltransf_bact"/>
</dbReference>
<keyword evidence="5 7" id="KW-0548">Nucleotidyltransferase</keyword>
<dbReference type="SUPFAM" id="SSF53448">
    <property type="entry name" value="Nucleotide-diphospho-sugar transferases"/>
    <property type="match status" value="1"/>
</dbReference>
<dbReference type="PROSITE" id="PS01295">
    <property type="entry name" value="ISPD"/>
    <property type="match status" value="1"/>
</dbReference>
<dbReference type="FunFam" id="3.90.550.10:FF:000003">
    <property type="entry name" value="2-C-methyl-D-erythritol 4-phosphate cytidylyltransferase"/>
    <property type="match status" value="1"/>
</dbReference>
<proteinExistence type="inferred from homology"/>
<dbReference type="PANTHER" id="PTHR32125:SF4">
    <property type="entry name" value="2-C-METHYL-D-ERYTHRITOL 4-PHOSPHATE CYTIDYLYLTRANSFERASE, CHLOROPLASTIC"/>
    <property type="match status" value="1"/>
</dbReference>
<dbReference type="EC" id="2.7.7.60" evidence="7"/>
<keyword evidence="9" id="KW-1185">Reference proteome</keyword>
<reference evidence="9" key="1">
    <citation type="submission" date="2011-05" db="EMBL/GenBank/DDBJ databases">
        <title>Complete sequence of Desulfotomaculum ruminis DSM 2154.</title>
        <authorList>
            <person name="Lucas S."/>
            <person name="Copeland A."/>
            <person name="Lapidus A."/>
            <person name="Cheng J.-F."/>
            <person name="Goodwin L."/>
            <person name="Pitluck S."/>
            <person name="Lu M."/>
            <person name="Detter J.C."/>
            <person name="Han C."/>
            <person name="Tapia R."/>
            <person name="Land M."/>
            <person name="Hauser L."/>
            <person name="Kyrpides N."/>
            <person name="Ivanova N."/>
            <person name="Mikhailova N."/>
            <person name="Pagani I."/>
            <person name="Stams A.J.M."/>
            <person name="Plugge C.M."/>
            <person name="Muyzer G."/>
            <person name="Kuever J."/>
            <person name="Parshina S.N."/>
            <person name="Ivanova A.E."/>
            <person name="Nazina T.N."/>
            <person name="Brambilla E."/>
            <person name="Spring S."/>
            <person name="Klenk H.-P."/>
            <person name="Woyke T."/>
        </authorList>
    </citation>
    <scope>NUCLEOTIDE SEQUENCE [LARGE SCALE GENOMIC DNA]</scope>
    <source>
        <strain evidence="9">ATCC 23193 / DSM 2154 / NCIB 8452 / DL</strain>
    </source>
</reference>
<organism evidence="8 9">
    <name type="scientific">Desulforamulus ruminis (strain ATCC 23193 / DSM 2154 / NCIMB 8452 / DL)</name>
    <name type="common">Desulfotomaculum ruminis</name>
    <dbReference type="NCBI Taxonomy" id="696281"/>
    <lineage>
        <taxon>Bacteria</taxon>
        <taxon>Bacillati</taxon>
        <taxon>Bacillota</taxon>
        <taxon>Clostridia</taxon>
        <taxon>Eubacteriales</taxon>
        <taxon>Peptococcaceae</taxon>
        <taxon>Desulforamulus</taxon>
    </lineage>
</organism>
<dbReference type="Proteomes" id="UP000009234">
    <property type="component" value="Chromosome"/>
</dbReference>
<keyword evidence="6 7" id="KW-0414">Isoprene biosynthesis</keyword>
<comment type="similarity">
    <text evidence="3 7">Belongs to the IspD/TarI cytidylyltransferase family. IspD subfamily.</text>
</comment>
<evidence type="ECO:0000313" key="8">
    <source>
        <dbReference type="EMBL" id="AEG58566.1"/>
    </source>
</evidence>
<dbReference type="STRING" id="696281.Desru_0269"/>
<dbReference type="HAMAP" id="MF_00108">
    <property type="entry name" value="IspD"/>
    <property type="match status" value="1"/>
</dbReference>
<dbReference type="Pfam" id="PF01128">
    <property type="entry name" value="IspD"/>
    <property type="match status" value="1"/>
</dbReference>
<dbReference type="GO" id="GO:0019288">
    <property type="term" value="P:isopentenyl diphosphate biosynthetic process, methylerythritol 4-phosphate pathway"/>
    <property type="evidence" value="ECO:0007669"/>
    <property type="project" value="UniProtKB-UniRule"/>
</dbReference>
<accession>F6DNM6</accession>
<dbReference type="eggNOG" id="COG1211">
    <property type="taxonomic scope" value="Bacteria"/>
</dbReference>
<comment type="function">
    <text evidence="7">Catalyzes the formation of 4-diphosphocytidyl-2-C-methyl-D-erythritol from CTP and 2-C-methyl-D-erythritol 4-phosphate (MEP).</text>
</comment>
<evidence type="ECO:0000256" key="4">
    <source>
        <dbReference type="ARBA" id="ARBA00022679"/>
    </source>
</evidence>
<dbReference type="OrthoDB" id="9806837at2"/>
<evidence type="ECO:0000256" key="2">
    <source>
        <dbReference type="ARBA" id="ARBA00004787"/>
    </source>
</evidence>
<dbReference type="Gene3D" id="3.90.550.10">
    <property type="entry name" value="Spore Coat Polysaccharide Biosynthesis Protein SpsA, Chain A"/>
    <property type="match status" value="1"/>
</dbReference>
<protein>
    <recommendedName>
        <fullName evidence="7">2-C-methyl-D-erythritol 4-phosphate cytidylyltransferase</fullName>
        <ecNumber evidence="7">2.7.7.60</ecNumber>
    </recommendedName>
    <alternativeName>
        <fullName evidence="7">4-diphosphocytidyl-2C-methyl-D-erythritol synthase</fullName>
    </alternativeName>
    <alternativeName>
        <fullName evidence="7">MEP cytidylyltransferase</fullName>
        <shortName evidence="7">MCT</shortName>
    </alternativeName>
</protein>
<dbReference type="UniPathway" id="UPA00056">
    <property type="reaction ID" value="UER00093"/>
</dbReference>
<feature type="site" description="Positions MEP for the nucleophilic attack" evidence="7">
    <location>
        <position position="212"/>
    </location>
</feature>
<sequence>MGNIMAVIPAAGIGSRMGSGIKKQYLMLGNMPILARTIRAMEDNPEIQGIVLVVGPGEEAYCRDYILAGKAFSKVMAVVPGGDHRQSSVYNGLSFLPGETQLVLIHDGARPLVQPGEISRVIEAAREVGAAALAVPLKDTVKVVDCRGWVQSTPPRESLWAVQTPQVFRYGIIMEAHRKAREAGLLATDDCALVEFLGGPVKLVAGSYENIKITTPEDLVLAEAFLSRRRG</sequence>
<evidence type="ECO:0000313" key="9">
    <source>
        <dbReference type="Proteomes" id="UP000009234"/>
    </source>
</evidence>
<dbReference type="NCBIfam" id="TIGR00453">
    <property type="entry name" value="ispD"/>
    <property type="match status" value="1"/>
</dbReference>
<dbReference type="InterPro" id="IPR001228">
    <property type="entry name" value="IspD"/>
</dbReference>
<dbReference type="EMBL" id="CP002780">
    <property type="protein sequence ID" value="AEG58566.1"/>
    <property type="molecule type" value="Genomic_DNA"/>
</dbReference>
<dbReference type="InterPro" id="IPR034683">
    <property type="entry name" value="IspD/TarI"/>
</dbReference>
<feature type="site" description="Transition state stabilizer" evidence="7">
    <location>
        <position position="23"/>
    </location>
</feature>
<feature type="site" description="Transition state stabilizer" evidence="7">
    <location>
        <position position="16"/>
    </location>
</feature>
<evidence type="ECO:0000256" key="3">
    <source>
        <dbReference type="ARBA" id="ARBA00009789"/>
    </source>
</evidence>
<dbReference type="PANTHER" id="PTHR32125">
    <property type="entry name" value="2-C-METHYL-D-ERYTHRITOL 4-PHOSPHATE CYTIDYLYLTRANSFERASE, CHLOROPLASTIC"/>
    <property type="match status" value="1"/>
</dbReference>
<dbReference type="KEGG" id="dru:Desru_0269"/>